<proteinExistence type="predicted"/>
<evidence type="ECO:0000313" key="1">
    <source>
        <dbReference type="EMBL" id="PXY21105.1"/>
    </source>
</evidence>
<dbReference type="AlphaFoldDB" id="A0A2V4ALD9"/>
<name>A0A2V4ALD9_9PSEU</name>
<dbReference type="Proteomes" id="UP000249915">
    <property type="component" value="Unassembled WGS sequence"/>
</dbReference>
<dbReference type="EMBL" id="MASW01000006">
    <property type="protein sequence ID" value="PXY21105.1"/>
    <property type="molecule type" value="Genomic_DNA"/>
</dbReference>
<gene>
    <name evidence="1" type="ORF">BAY60_26935</name>
</gene>
<protein>
    <submittedName>
        <fullName evidence="1">Uncharacterized protein</fullName>
    </submittedName>
</protein>
<evidence type="ECO:0000313" key="2">
    <source>
        <dbReference type="Proteomes" id="UP000249915"/>
    </source>
</evidence>
<reference evidence="1 2" key="1">
    <citation type="submission" date="2016-07" db="EMBL/GenBank/DDBJ databases">
        <title>Draft genome sequence of Prauserella muralis DSM 45305, isolated from a mould-covered wall in an indoor environment.</title>
        <authorList>
            <person name="Ruckert C."/>
            <person name="Albersmeier A."/>
            <person name="Jiang C.-L."/>
            <person name="Jiang Y."/>
            <person name="Kalinowski J."/>
            <person name="Schneider O."/>
            <person name="Winkler A."/>
            <person name="Zotchev S.B."/>
        </authorList>
    </citation>
    <scope>NUCLEOTIDE SEQUENCE [LARGE SCALE GENOMIC DNA]</scope>
    <source>
        <strain evidence="1 2">DSM 45305</strain>
    </source>
</reference>
<comment type="caution">
    <text evidence="1">The sequence shown here is derived from an EMBL/GenBank/DDBJ whole genome shotgun (WGS) entry which is preliminary data.</text>
</comment>
<organism evidence="1 2">
    <name type="scientific">Prauserella muralis</name>
    <dbReference type="NCBI Taxonomy" id="588067"/>
    <lineage>
        <taxon>Bacteria</taxon>
        <taxon>Bacillati</taxon>
        <taxon>Actinomycetota</taxon>
        <taxon>Actinomycetes</taxon>
        <taxon>Pseudonocardiales</taxon>
        <taxon>Pseudonocardiaceae</taxon>
        <taxon>Prauserella</taxon>
    </lineage>
</organism>
<dbReference type="RefSeq" id="WP_112284348.1">
    <property type="nucleotide sequence ID" value="NZ_MASW01000006.1"/>
</dbReference>
<keyword evidence="2" id="KW-1185">Reference proteome</keyword>
<sequence length="127" mass="14832">MKSIRKPPRDEIQFATPSGWAVARVRGHVSQHAYRVLYRGQYVGWLSHAEDGWRWHIVPMMRGRIRVSARPYDTWQVAASYLGRTDIARRIAGVGNAPRVTEWRRHYSVRGEPWVPKPEKRTEAVRS</sequence>
<accession>A0A2V4ALD9</accession>